<gene>
    <name evidence="2" type="ORF">H0185_21705</name>
</gene>
<evidence type="ECO:0000313" key="3">
    <source>
        <dbReference type="Proteomes" id="UP000769780"/>
    </source>
</evidence>
<evidence type="ECO:0000259" key="1">
    <source>
        <dbReference type="Pfam" id="PF12804"/>
    </source>
</evidence>
<dbReference type="Pfam" id="PF12804">
    <property type="entry name" value="NTP_transf_3"/>
    <property type="match status" value="1"/>
</dbReference>
<dbReference type="Proteomes" id="UP000769780">
    <property type="component" value="Unassembled WGS sequence"/>
</dbReference>
<dbReference type="PANTHER" id="PTHR43777">
    <property type="entry name" value="MOLYBDENUM COFACTOR CYTIDYLYLTRANSFERASE"/>
    <property type="match status" value="1"/>
</dbReference>
<comment type="caution">
    <text evidence="2">The sequence shown here is derived from an EMBL/GenBank/DDBJ whole genome shotgun (WGS) entry which is preliminary data.</text>
</comment>
<dbReference type="EMBL" id="JACWFH010000036">
    <property type="protein sequence ID" value="MBY0099387.1"/>
    <property type="molecule type" value="Genomic_DNA"/>
</dbReference>
<dbReference type="SUPFAM" id="SSF53448">
    <property type="entry name" value="Nucleotide-diphospho-sugar transferases"/>
    <property type="match status" value="1"/>
</dbReference>
<dbReference type="InterPro" id="IPR025877">
    <property type="entry name" value="MobA-like_NTP_Trfase"/>
</dbReference>
<dbReference type="Gene3D" id="3.90.550.10">
    <property type="entry name" value="Spore Coat Polysaccharide Biosynthesis Protein SpsA, Chain A"/>
    <property type="match status" value="1"/>
</dbReference>
<dbReference type="InterPro" id="IPR029044">
    <property type="entry name" value="Nucleotide-diphossugar_trans"/>
</dbReference>
<feature type="domain" description="MobA-like NTP transferase" evidence="1">
    <location>
        <begin position="18"/>
        <end position="177"/>
    </location>
</feature>
<dbReference type="RefSeq" id="WP_221875605.1">
    <property type="nucleotide sequence ID" value="NZ_JACWFH010000036.1"/>
</dbReference>
<dbReference type="CDD" id="cd04182">
    <property type="entry name" value="GT_2_like_f"/>
    <property type="match status" value="1"/>
</dbReference>
<keyword evidence="3" id="KW-1185">Reference proteome</keyword>
<protein>
    <submittedName>
        <fullName evidence="2">Nucleotidyltransferase family protein</fullName>
    </submittedName>
</protein>
<dbReference type="PANTHER" id="PTHR43777:SF1">
    <property type="entry name" value="MOLYBDENUM COFACTOR CYTIDYLYLTRANSFERASE"/>
    <property type="match status" value="1"/>
</dbReference>
<accession>A0ABS7KAU3</accession>
<evidence type="ECO:0000313" key="2">
    <source>
        <dbReference type="EMBL" id="MBY0099387.1"/>
    </source>
</evidence>
<name>A0ABS7KAU3_9BACI</name>
<proteinExistence type="predicted"/>
<organism evidence="2 3">
    <name type="scientific">Mesobacillus maritimus</name>
    <dbReference type="NCBI Taxonomy" id="1643336"/>
    <lineage>
        <taxon>Bacteria</taxon>
        <taxon>Bacillati</taxon>
        <taxon>Bacillota</taxon>
        <taxon>Bacilli</taxon>
        <taxon>Bacillales</taxon>
        <taxon>Bacillaceae</taxon>
        <taxon>Mesobacillus</taxon>
    </lineage>
</organism>
<reference evidence="2 3" key="1">
    <citation type="submission" date="2020-07" db="EMBL/GenBank/DDBJ databases">
        <title>Fungal Genomes of the International Space Station.</title>
        <authorList>
            <person name="Seuylemezian A."/>
            <person name="Singh N.K."/>
            <person name="Wood J."/>
            <person name="Venkateswaran K."/>
        </authorList>
    </citation>
    <scope>NUCLEOTIDE SEQUENCE [LARGE SCALE GENOMIC DNA]</scope>
    <source>
        <strain evidence="2 3">PL-B2</strain>
    </source>
</reference>
<sequence>MSKKKASEEKFNQEVWIVVLAAGYSRRLGQQKLLLPFGGKTLIRFLVTRLLAASADGIVIVTNSEYPKVKQEVNDLPVVVLENNQSYQGMSSSLKMGIQYLHQRNVGAALIVLGDQPFICLQTIDLLIKEYKENTYSILQPIYKTKPSHPVLFSFQWFPEILKLEGDQGAKTLLKNNQDKVTLVKVHSEAPRDFDHMREYVEIVQWGKEHKFF</sequence>